<feature type="domain" description="Fibronectin type III-like" evidence="3">
    <location>
        <begin position="249"/>
        <end position="322"/>
    </location>
</feature>
<evidence type="ECO:0000313" key="5">
    <source>
        <dbReference type="Proteomes" id="UP000249557"/>
    </source>
</evidence>
<reference evidence="4 5" key="1">
    <citation type="submission" date="2017-08" db="EMBL/GenBank/DDBJ databases">
        <title>Infants hospitalized years apart are colonized by the same room-sourced microbial strains.</title>
        <authorList>
            <person name="Brooks B."/>
            <person name="Olm M.R."/>
            <person name="Firek B.A."/>
            <person name="Baker R."/>
            <person name="Thomas B.C."/>
            <person name="Morowitz M.J."/>
            <person name="Banfield J.F."/>
        </authorList>
    </citation>
    <scope>NUCLEOTIDE SEQUENCE [LARGE SCALE GENOMIC DNA]</scope>
    <source>
        <strain evidence="4">S2_018_000_R2_104</strain>
    </source>
</reference>
<dbReference type="FunFam" id="2.60.40.10:FF:000495">
    <property type="entry name" value="Periplasmic beta-glucosidase"/>
    <property type="match status" value="1"/>
</dbReference>
<evidence type="ECO:0000256" key="1">
    <source>
        <dbReference type="ARBA" id="ARBA00005336"/>
    </source>
</evidence>
<dbReference type="EMBL" id="QFNK01000114">
    <property type="protein sequence ID" value="PZO86494.1"/>
    <property type="molecule type" value="Genomic_DNA"/>
</dbReference>
<dbReference type="SMART" id="SM01217">
    <property type="entry name" value="Fn3_like"/>
    <property type="match status" value="1"/>
</dbReference>
<dbReference type="InterPro" id="IPR002772">
    <property type="entry name" value="Glyco_hydro_3_C"/>
</dbReference>
<comment type="similarity">
    <text evidence="1">Belongs to the glycosyl hydrolase 3 family.</text>
</comment>
<accession>A0A2W4ZW26</accession>
<dbReference type="Proteomes" id="UP000249557">
    <property type="component" value="Unassembled WGS sequence"/>
</dbReference>
<dbReference type="InterPro" id="IPR036881">
    <property type="entry name" value="Glyco_hydro_3_C_sf"/>
</dbReference>
<dbReference type="Gene3D" id="3.40.50.1700">
    <property type="entry name" value="Glycoside hydrolase family 3 C-terminal domain"/>
    <property type="match status" value="1"/>
</dbReference>
<dbReference type="PANTHER" id="PTHR42715">
    <property type="entry name" value="BETA-GLUCOSIDASE"/>
    <property type="match status" value="1"/>
</dbReference>
<evidence type="ECO:0000256" key="2">
    <source>
        <dbReference type="ARBA" id="ARBA00022801"/>
    </source>
</evidence>
<name>A0A2W4ZW26_9BACT</name>
<keyword evidence="2" id="KW-0378">Hydrolase</keyword>
<dbReference type="InterPro" id="IPR050288">
    <property type="entry name" value="Cellulose_deg_GH3"/>
</dbReference>
<evidence type="ECO:0000313" key="4">
    <source>
        <dbReference type="EMBL" id="PZO86494.1"/>
    </source>
</evidence>
<dbReference type="SUPFAM" id="SSF52279">
    <property type="entry name" value="Beta-D-glucan exohydrolase, C-terminal domain"/>
    <property type="match status" value="1"/>
</dbReference>
<dbReference type="Pfam" id="PF01915">
    <property type="entry name" value="Glyco_hydro_3_C"/>
    <property type="match status" value="1"/>
</dbReference>
<dbReference type="Gene3D" id="2.60.40.10">
    <property type="entry name" value="Immunoglobulins"/>
    <property type="match status" value="1"/>
</dbReference>
<dbReference type="InterPro" id="IPR013783">
    <property type="entry name" value="Ig-like_fold"/>
</dbReference>
<comment type="caution">
    <text evidence="4">The sequence shown here is derived from an EMBL/GenBank/DDBJ whole genome shotgun (WGS) entry which is preliminary data.</text>
</comment>
<dbReference type="AlphaFoldDB" id="A0A2W4ZW26"/>
<gene>
    <name evidence="4" type="ORF">DI626_06450</name>
</gene>
<dbReference type="PANTHER" id="PTHR42715:SF10">
    <property type="entry name" value="BETA-GLUCOSIDASE"/>
    <property type="match status" value="1"/>
</dbReference>
<dbReference type="GO" id="GO:0005975">
    <property type="term" value="P:carbohydrate metabolic process"/>
    <property type="evidence" value="ECO:0007669"/>
    <property type="project" value="InterPro"/>
</dbReference>
<organism evidence="4 5">
    <name type="scientific">Micavibrio aeruginosavorus</name>
    <dbReference type="NCBI Taxonomy" id="349221"/>
    <lineage>
        <taxon>Bacteria</taxon>
        <taxon>Pseudomonadati</taxon>
        <taxon>Bdellovibrionota</taxon>
        <taxon>Bdellovibrionia</taxon>
        <taxon>Bdellovibrionales</taxon>
        <taxon>Pseudobdellovibrionaceae</taxon>
        <taxon>Micavibrio</taxon>
    </lineage>
</organism>
<evidence type="ECO:0000259" key="3">
    <source>
        <dbReference type="SMART" id="SM01217"/>
    </source>
</evidence>
<dbReference type="GO" id="GO:0008422">
    <property type="term" value="F:beta-glucosidase activity"/>
    <property type="evidence" value="ECO:0007669"/>
    <property type="project" value="UniProtKB-ARBA"/>
</dbReference>
<dbReference type="Pfam" id="PF14310">
    <property type="entry name" value="Fn3-like"/>
    <property type="match status" value="1"/>
</dbReference>
<dbReference type="InterPro" id="IPR026891">
    <property type="entry name" value="Fn3-like"/>
</dbReference>
<protein>
    <recommendedName>
        <fullName evidence="3">Fibronectin type III-like domain-containing protein</fullName>
    </recommendedName>
</protein>
<proteinExistence type="inferred from homology"/>
<sequence>MLEGMQAACGDDGSISYAKGANILNDPVLADRLNVHNRDNHSVTIDERSSGMMIAEALEKAHAADVIVAVIGEAKEHSGESSSRTSLDIPQEQRDMLRALRQTGKPVVAVVMTGRPLVLREEAGLADALLVSWFGGTEAGNALADVLYGRVNPSGKLPVTFPYNEGQIPVYHSHEPTGRPYSGKFNKFTNGYLDLPDDVAHKTGLFPFGHGLSYTTFSHEQPRVGFSRDKDRAIIKTNVTNNGSVAGQEVVQLYVTDLVASSSRPVRELKGFKKIMLQPGETKEIVFSLSRKDVSFSIANDITDTRRRWEEGEFLFATGTSSQSLQETKVYWRSATRQNHIEYKMS</sequence>